<dbReference type="Pfam" id="PF15667">
    <property type="entry name" value="CMIP6"/>
    <property type="match status" value="1"/>
</dbReference>
<protein>
    <submittedName>
        <fullName evidence="2">Uncharacterized protein</fullName>
    </submittedName>
</protein>
<keyword evidence="3" id="KW-1185">Reference proteome</keyword>
<accession>A0A674H8K5</accession>
<dbReference type="GeneTree" id="ENSGT00960000190327"/>
<evidence type="ECO:0000256" key="1">
    <source>
        <dbReference type="SAM" id="MobiDB-lite"/>
    </source>
</evidence>
<proteinExistence type="predicted"/>
<evidence type="ECO:0000313" key="2">
    <source>
        <dbReference type="Ensembl" id="ENSTGUP00000031914.1"/>
    </source>
</evidence>
<organism evidence="2 3">
    <name type="scientific">Taeniopygia guttata</name>
    <name type="common">Zebra finch</name>
    <name type="synonym">Poephila guttata</name>
    <dbReference type="NCBI Taxonomy" id="59729"/>
    <lineage>
        <taxon>Eukaryota</taxon>
        <taxon>Metazoa</taxon>
        <taxon>Chordata</taxon>
        <taxon>Craniata</taxon>
        <taxon>Vertebrata</taxon>
        <taxon>Euteleostomi</taxon>
        <taxon>Archelosauria</taxon>
        <taxon>Archosauria</taxon>
        <taxon>Dinosauria</taxon>
        <taxon>Saurischia</taxon>
        <taxon>Theropoda</taxon>
        <taxon>Coelurosauria</taxon>
        <taxon>Aves</taxon>
        <taxon>Neognathae</taxon>
        <taxon>Neoaves</taxon>
        <taxon>Telluraves</taxon>
        <taxon>Australaves</taxon>
        <taxon>Passeriformes</taxon>
        <taxon>Passeroidea</taxon>
        <taxon>Estrildidae</taxon>
        <taxon>Estrildinae</taxon>
        <taxon>Taeniopygia</taxon>
    </lineage>
</organism>
<name>A0A674H8K5_TAEGU</name>
<dbReference type="Ensembl" id="ENSTGUT00000029244.1">
    <property type="protein sequence ID" value="ENSTGUP00000031914.1"/>
    <property type="gene ID" value="ENSTGUG00000026351.1"/>
</dbReference>
<sequence>MAFNYSEPGQGPVERPRNKSGLCQHLSSENHLSKPDVREIAKAYPRIPAGGHKSSGISQTAEVDPLDSFPAPCEAIFKFINVFRAAA</sequence>
<dbReference type="InParanoid" id="A0A674H8K5"/>
<evidence type="ECO:0000313" key="3">
    <source>
        <dbReference type="Proteomes" id="UP000007754"/>
    </source>
</evidence>
<reference evidence="2" key="3">
    <citation type="submission" date="2025-09" db="UniProtKB">
        <authorList>
            <consortium name="Ensembl"/>
        </authorList>
    </citation>
    <scope>IDENTIFICATION</scope>
</reference>
<feature type="region of interest" description="Disordered" evidence="1">
    <location>
        <begin position="1"/>
        <end position="21"/>
    </location>
</feature>
<dbReference type="AlphaFoldDB" id="A0A674H8K5"/>
<reference evidence="2" key="2">
    <citation type="submission" date="2025-08" db="UniProtKB">
        <authorList>
            <consortium name="Ensembl"/>
        </authorList>
    </citation>
    <scope>IDENTIFICATION</scope>
</reference>
<reference evidence="2 3" key="1">
    <citation type="journal article" date="2010" name="Nature">
        <title>The genome of a songbird.</title>
        <authorList>
            <person name="Warren W.C."/>
            <person name="Clayton D.F."/>
            <person name="Ellegren H."/>
            <person name="Arnold A.P."/>
            <person name="Hillier L.W."/>
            <person name="Kunstner A."/>
            <person name="Searle S."/>
            <person name="White S."/>
            <person name="Vilella A.J."/>
            <person name="Fairley S."/>
            <person name="Heger A."/>
            <person name="Kong L."/>
            <person name="Ponting C.P."/>
            <person name="Jarvis E.D."/>
            <person name="Mello C.V."/>
            <person name="Minx P."/>
            <person name="Lovell P."/>
            <person name="Velho T.A."/>
            <person name="Ferris M."/>
            <person name="Balakrishnan C.N."/>
            <person name="Sinha S."/>
            <person name="Blatti C."/>
            <person name="London S.E."/>
            <person name="Li Y."/>
            <person name="Lin Y.C."/>
            <person name="George J."/>
            <person name="Sweedler J."/>
            <person name="Southey B."/>
            <person name="Gunaratne P."/>
            <person name="Watson M."/>
            <person name="Nam K."/>
            <person name="Backstrom N."/>
            <person name="Smeds L."/>
            <person name="Nabholz B."/>
            <person name="Itoh Y."/>
            <person name="Whitney O."/>
            <person name="Pfenning A.R."/>
            <person name="Howard J."/>
            <person name="Volker M."/>
            <person name="Skinner B.M."/>
            <person name="Griffin D.K."/>
            <person name="Ye L."/>
            <person name="McLaren W.M."/>
            <person name="Flicek P."/>
            <person name="Quesada V."/>
            <person name="Velasco G."/>
            <person name="Lopez-Otin C."/>
            <person name="Puente X.S."/>
            <person name="Olender T."/>
            <person name="Lancet D."/>
            <person name="Smit A.F."/>
            <person name="Hubley R."/>
            <person name="Konkel M.K."/>
            <person name="Walker J.A."/>
            <person name="Batzer M.A."/>
            <person name="Gu W."/>
            <person name="Pollock D.D."/>
            <person name="Chen L."/>
            <person name="Cheng Z."/>
            <person name="Eichler E.E."/>
            <person name="Stapley J."/>
            <person name="Slate J."/>
            <person name="Ekblom R."/>
            <person name="Birkhead T."/>
            <person name="Burke T."/>
            <person name="Burt D."/>
            <person name="Scharff C."/>
            <person name="Adam I."/>
            <person name="Richard H."/>
            <person name="Sultan M."/>
            <person name="Soldatov A."/>
            <person name="Lehrach H."/>
            <person name="Edwards S.V."/>
            <person name="Yang S.P."/>
            <person name="Li X."/>
            <person name="Graves T."/>
            <person name="Fulton L."/>
            <person name="Nelson J."/>
            <person name="Chinwalla A."/>
            <person name="Hou S."/>
            <person name="Mardis E.R."/>
            <person name="Wilson R.K."/>
        </authorList>
    </citation>
    <scope>NUCLEOTIDE SEQUENCE [LARGE SCALE GENOMIC DNA]</scope>
</reference>
<dbReference type="InterPro" id="IPR031365">
    <property type="entry name" value="CMIP6"/>
</dbReference>
<dbReference type="Proteomes" id="UP000007754">
    <property type="component" value="Chromosome 3"/>
</dbReference>